<name>A0A2H3K1K2_WOLCO</name>
<dbReference type="OrthoDB" id="5595751at2759"/>
<evidence type="ECO:0000313" key="2">
    <source>
        <dbReference type="EMBL" id="PCH42904.1"/>
    </source>
</evidence>
<reference evidence="2 3" key="1">
    <citation type="journal article" date="2012" name="Science">
        <title>The Paleozoic origin of enzymatic lignin decomposition reconstructed from 31 fungal genomes.</title>
        <authorList>
            <person name="Floudas D."/>
            <person name="Binder M."/>
            <person name="Riley R."/>
            <person name="Barry K."/>
            <person name="Blanchette R.A."/>
            <person name="Henrissat B."/>
            <person name="Martinez A.T."/>
            <person name="Otillar R."/>
            <person name="Spatafora J.W."/>
            <person name="Yadav J.S."/>
            <person name="Aerts A."/>
            <person name="Benoit I."/>
            <person name="Boyd A."/>
            <person name="Carlson A."/>
            <person name="Copeland A."/>
            <person name="Coutinho P.M."/>
            <person name="de Vries R.P."/>
            <person name="Ferreira P."/>
            <person name="Findley K."/>
            <person name="Foster B."/>
            <person name="Gaskell J."/>
            <person name="Glotzer D."/>
            <person name="Gorecki P."/>
            <person name="Heitman J."/>
            <person name="Hesse C."/>
            <person name="Hori C."/>
            <person name="Igarashi K."/>
            <person name="Jurgens J.A."/>
            <person name="Kallen N."/>
            <person name="Kersten P."/>
            <person name="Kohler A."/>
            <person name="Kuees U."/>
            <person name="Kumar T.K.A."/>
            <person name="Kuo A."/>
            <person name="LaButti K."/>
            <person name="Larrondo L.F."/>
            <person name="Lindquist E."/>
            <person name="Ling A."/>
            <person name="Lombard V."/>
            <person name="Lucas S."/>
            <person name="Lundell T."/>
            <person name="Martin R."/>
            <person name="McLaughlin D.J."/>
            <person name="Morgenstern I."/>
            <person name="Morin E."/>
            <person name="Murat C."/>
            <person name="Nagy L.G."/>
            <person name="Nolan M."/>
            <person name="Ohm R.A."/>
            <person name="Patyshakuliyeva A."/>
            <person name="Rokas A."/>
            <person name="Ruiz-Duenas F.J."/>
            <person name="Sabat G."/>
            <person name="Salamov A."/>
            <person name="Samejima M."/>
            <person name="Schmutz J."/>
            <person name="Slot J.C."/>
            <person name="St John F."/>
            <person name="Stenlid J."/>
            <person name="Sun H."/>
            <person name="Sun S."/>
            <person name="Syed K."/>
            <person name="Tsang A."/>
            <person name="Wiebenga A."/>
            <person name="Young D."/>
            <person name="Pisabarro A."/>
            <person name="Eastwood D.C."/>
            <person name="Martin F."/>
            <person name="Cullen D."/>
            <person name="Grigoriev I.V."/>
            <person name="Hibbett D.S."/>
        </authorList>
    </citation>
    <scope>NUCLEOTIDE SEQUENCE [LARGE SCALE GENOMIC DNA]</scope>
    <source>
        <strain evidence="2 3">MD-104</strain>
    </source>
</reference>
<sequence length="296" mass="32678">MSRVLLLRTPTADGPDRYETAFETRGYRPISVPVLETTYTNLDHLKTKVLEGPGKHGYNGVVITSGRSCEAWKTVTLELAEDDPDIDEEHSAAWANVPFYVVGEATEKALFQIREIVGKYPSVPRDIRGARDAGTSERLAHLILKDLSSDSKEGKRLLYLTGDKNRDTLPSILTDEGISLDSLQVYETRGSTKFADDLQKALYAFSGHVPHLRLWIVFFAPSDAQYATPMLREHFHLPAATDTPEVASKPVPQIAAIGPTTATSLREDLHLSVHIVSPKPNAASLAQAVLEYDNEQ</sequence>
<dbReference type="CDD" id="cd06578">
    <property type="entry name" value="HemD"/>
    <property type="match status" value="1"/>
</dbReference>
<dbReference type="GO" id="GO:0006780">
    <property type="term" value="P:uroporphyrinogen III biosynthetic process"/>
    <property type="evidence" value="ECO:0007669"/>
    <property type="project" value="InterPro"/>
</dbReference>
<dbReference type="InterPro" id="IPR039793">
    <property type="entry name" value="UROS/Hem4"/>
</dbReference>
<dbReference type="EMBL" id="KB468135">
    <property type="protein sequence ID" value="PCH42904.1"/>
    <property type="molecule type" value="Genomic_DNA"/>
</dbReference>
<dbReference type="PANTHER" id="PTHR12390">
    <property type="entry name" value="UROPORPHYRINOGEN III SYNTHASE"/>
    <property type="match status" value="1"/>
</dbReference>
<dbReference type="Pfam" id="PF02602">
    <property type="entry name" value="HEM4"/>
    <property type="match status" value="1"/>
</dbReference>
<proteinExistence type="predicted"/>
<dbReference type="GO" id="GO:0004852">
    <property type="term" value="F:uroporphyrinogen-III synthase activity"/>
    <property type="evidence" value="ECO:0007669"/>
    <property type="project" value="InterPro"/>
</dbReference>
<feature type="domain" description="Tetrapyrrole biosynthesis uroporphyrinogen III synthase" evidence="1">
    <location>
        <begin position="16"/>
        <end position="286"/>
    </location>
</feature>
<dbReference type="InterPro" id="IPR036108">
    <property type="entry name" value="4pyrrol_syn_uPrphyn_synt_sf"/>
</dbReference>
<keyword evidence="3" id="KW-1185">Reference proteome</keyword>
<dbReference type="GO" id="GO:0005829">
    <property type="term" value="C:cytosol"/>
    <property type="evidence" value="ECO:0007669"/>
    <property type="project" value="TreeGrafter"/>
</dbReference>
<dbReference type="SUPFAM" id="SSF69618">
    <property type="entry name" value="HemD-like"/>
    <property type="match status" value="1"/>
</dbReference>
<dbReference type="Gene3D" id="3.40.50.10090">
    <property type="match status" value="2"/>
</dbReference>
<organism evidence="2 3">
    <name type="scientific">Wolfiporia cocos (strain MD-104)</name>
    <name type="common">Brown rot fungus</name>
    <dbReference type="NCBI Taxonomy" id="742152"/>
    <lineage>
        <taxon>Eukaryota</taxon>
        <taxon>Fungi</taxon>
        <taxon>Dikarya</taxon>
        <taxon>Basidiomycota</taxon>
        <taxon>Agaricomycotina</taxon>
        <taxon>Agaricomycetes</taxon>
        <taxon>Polyporales</taxon>
        <taxon>Phaeolaceae</taxon>
        <taxon>Wolfiporia</taxon>
    </lineage>
</organism>
<dbReference type="STRING" id="742152.A0A2H3K1K2"/>
<dbReference type="Proteomes" id="UP000218811">
    <property type="component" value="Unassembled WGS sequence"/>
</dbReference>
<dbReference type="OMA" id="IHGADTG"/>
<evidence type="ECO:0000313" key="3">
    <source>
        <dbReference type="Proteomes" id="UP000218811"/>
    </source>
</evidence>
<dbReference type="GO" id="GO:0006782">
    <property type="term" value="P:protoporphyrinogen IX biosynthetic process"/>
    <property type="evidence" value="ECO:0007669"/>
    <property type="project" value="UniProtKB-UniPathway"/>
</dbReference>
<dbReference type="AlphaFoldDB" id="A0A2H3K1K2"/>
<evidence type="ECO:0000259" key="1">
    <source>
        <dbReference type="Pfam" id="PF02602"/>
    </source>
</evidence>
<dbReference type="UniPathway" id="UPA00251">
    <property type="reaction ID" value="UER00320"/>
</dbReference>
<dbReference type="InterPro" id="IPR003754">
    <property type="entry name" value="4pyrrol_synth_uPrphyn_synth"/>
</dbReference>
<gene>
    <name evidence="2" type="ORF">WOLCODRAFT_73844</name>
</gene>
<dbReference type="PANTHER" id="PTHR12390:SF0">
    <property type="entry name" value="UROPORPHYRINOGEN-III SYNTHASE"/>
    <property type="match status" value="1"/>
</dbReference>
<accession>A0A2H3K1K2</accession>
<protein>
    <submittedName>
        <fullName evidence="2">Tetrapyrrole biosynthesis uroporphyrinogen III synthase</fullName>
    </submittedName>
</protein>